<dbReference type="Proteomes" id="UP000503447">
    <property type="component" value="Chromosome"/>
</dbReference>
<name>A0A6M5YXJ8_9BACT</name>
<proteinExistence type="predicted"/>
<dbReference type="KEGG" id="ftj:FTUN_5804"/>
<sequence>MEKTAPPTWLVQLDGPVWCLAGNVIGSRPFGTGGAETRHGTRLFKPNSKVYLADLWRAHLVLSGAPERFDRVRVIGRHRKSMGWINSFVRADFVVNWRAELVYHPGALALLKRDNWAGFRLERGAFTCPADKASGDTIRALFAALGAPVV</sequence>
<dbReference type="EMBL" id="CP053452">
    <property type="protein sequence ID" value="QJW98220.1"/>
    <property type="molecule type" value="Genomic_DNA"/>
</dbReference>
<gene>
    <name evidence="1" type="ORF">FTUN_5804</name>
</gene>
<reference evidence="2" key="1">
    <citation type="submission" date="2020-05" db="EMBL/GenBank/DDBJ databases">
        <title>Frigoriglobus tundricola gen. nov., sp. nov., a psychrotolerant cellulolytic planctomycete of the family Gemmataceae with two divergent copies of 16S rRNA gene.</title>
        <authorList>
            <person name="Kulichevskaya I.S."/>
            <person name="Ivanova A.A."/>
            <person name="Naumoff D.G."/>
            <person name="Beletsky A.V."/>
            <person name="Rijpstra W.I.C."/>
            <person name="Sinninghe Damste J.S."/>
            <person name="Mardanov A.V."/>
            <person name="Ravin N.V."/>
            <person name="Dedysh S.N."/>
        </authorList>
    </citation>
    <scope>NUCLEOTIDE SEQUENCE [LARGE SCALE GENOMIC DNA]</scope>
    <source>
        <strain evidence="2">PL17</strain>
    </source>
</reference>
<organism evidence="1 2">
    <name type="scientific">Frigoriglobus tundricola</name>
    <dbReference type="NCBI Taxonomy" id="2774151"/>
    <lineage>
        <taxon>Bacteria</taxon>
        <taxon>Pseudomonadati</taxon>
        <taxon>Planctomycetota</taxon>
        <taxon>Planctomycetia</taxon>
        <taxon>Gemmatales</taxon>
        <taxon>Gemmataceae</taxon>
        <taxon>Frigoriglobus</taxon>
    </lineage>
</organism>
<keyword evidence="2" id="KW-1185">Reference proteome</keyword>
<evidence type="ECO:0000313" key="1">
    <source>
        <dbReference type="EMBL" id="QJW98220.1"/>
    </source>
</evidence>
<accession>A0A6M5YXJ8</accession>
<protein>
    <submittedName>
        <fullName evidence="1">Uncharacterized protein</fullName>
    </submittedName>
</protein>
<dbReference type="AlphaFoldDB" id="A0A6M5YXJ8"/>
<evidence type="ECO:0000313" key="2">
    <source>
        <dbReference type="Proteomes" id="UP000503447"/>
    </source>
</evidence>